<keyword evidence="1" id="KW-0274">FAD</keyword>
<dbReference type="SUPFAM" id="SSF56176">
    <property type="entry name" value="FAD-binding/transporter-associated domain-like"/>
    <property type="match status" value="1"/>
</dbReference>
<dbReference type="InterPro" id="IPR036683">
    <property type="entry name" value="CO_DH_flav_C_dom_sf"/>
</dbReference>
<dbReference type="InterPro" id="IPR017608">
    <property type="entry name" value="4hydrxbenzoyl-CoA_Rdtase_bsu"/>
</dbReference>
<dbReference type="PANTHER" id="PTHR42659:SF9">
    <property type="entry name" value="XANTHINE DEHYDROGENASE FAD-BINDING SUBUNIT XDHB-RELATED"/>
    <property type="match status" value="1"/>
</dbReference>
<dbReference type="InterPro" id="IPR051312">
    <property type="entry name" value="Diverse_Substr_Oxidored"/>
</dbReference>
<dbReference type="EC" id="1.3.7.9" evidence="3"/>
<protein>
    <submittedName>
        <fullName evidence="3">4-hydroxybenzoyl-CoA reductase subunit beta</fullName>
        <ecNumber evidence="3">1.3.7.9</ecNumber>
    </submittedName>
</protein>
<dbReference type="Pfam" id="PF00941">
    <property type="entry name" value="FAD_binding_5"/>
    <property type="match status" value="1"/>
</dbReference>
<dbReference type="Gene3D" id="3.30.465.10">
    <property type="match status" value="2"/>
</dbReference>
<dbReference type="NCBIfam" id="TIGR03195">
    <property type="entry name" value="4hydrxCoA_B"/>
    <property type="match status" value="1"/>
</dbReference>
<dbReference type="Proteomes" id="UP000601990">
    <property type="component" value="Unassembled WGS sequence"/>
</dbReference>
<feature type="domain" description="FAD-binding PCMH-type" evidence="2">
    <location>
        <begin position="1"/>
        <end position="218"/>
    </location>
</feature>
<evidence type="ECO:0000313" key="4">
    <source>
        <dbReference type="Proteomes" id="UP000601990"/>
    </source>
</evidence>
<dbReference type="PROSITE" id="PS51387">
    <property type="entry name" value="FAD_PCMH"/>
    <property type="match status" value="1"/>
</dbReference>
<proteinExistence type="predicted"/>
<dbReference type="InterPro" id="IPR016166">
    <property type="entry name" value="FAD-bd_PCMH"/>
</dbReference>
<name>A0ABX1N365_9RHOO</name>
<keyword evidence="1" id="KW-0285">Flavoprotein</keyword>
<dbReference type="GO" id="GO:0016491">
    <property type="term" value="F:oxidoreductase activity"/>
    <property type="evidence" value="ECO:0007669"/>
    <property type="project" value="UniProtKB-KW"/>
</dbReference>
<dbReference type="SUPFAM" id="SSF55447">
    <property type="entry name" value="CO dehydrogenase flavoprotein C-terminal domain-like"/>
    <property type="match status" value="1"/>
</dbReference>
<dbReference type="InterPro" id="IPR016169">
    <property type="entry name" value="FAD-bd_PCMH_sub2"/>
</dbReference>
<comment type="caution">
    <text evidence="3">The sequence shown here is derived from an EMBL/GenBank/DDBJ whole genome shotgun (WGS) entry which is preliminary data.</text>
</comment>
<dbReference type="InterPro" id="IPR036318">
    <property type="entry name" value="FAD-bd_PCMH-like_sf"/>
</dbReference>
<evidence type="ECO:0000259" key="2">
    <source>
        <dbReference type="PROSITE" id="PS51387"/>
    </source>
</evidence>
<dbReference type="Pfam" id="PF03450">
    <property type="entry name" value="CO_deh_flav_C"/>
    <property type="match status" value="1"/>
</dbReference>
<evidence type="ECO:0000256" key="1">
    <source>
        <dbReference type="ARBA" id="ARBA00022827"/>
    </source>
</evidence>
<evidence type="ECO:0000313" key="3">
    <source>
        <dbReference type="EMBL" id="NMF93697.1"/>
    </source>
</evidence>
<keyword evidence="3" id="KW-0560">Oxidoreductase</keyword>
<dbReference type="PANTHER" id="PTHR42659">
    <property type="entry name" value="XANTHINE DEHYDROGENASE SUBUNIT C-RELATED"/>
    <property type="match status" value="1"/>
</dbReference>
<dbReference type="InterPro" id="IPR002346">
    <property type="entry name" value="Mopterin_DH_FAD-bd"/>
</dbReference>
<dbReference type="RefSeq" id="WP_169198956.1">
    <property type="nucleotide sequence ID" value="NZ_WTVH02000010.1"/>
</dbReference>
<organism evidence="3 4">
    <name type="scientific">Aromatoleum buckelii</name>
    <dbReference type="NCBI Taxonomy" id="200254"/>
    <lineage>
        <taxon>Bacteria</taxon>
        <taxon>Pseudomonadati</taxon>
        <taxon>Pseudomonadota</taxon>
        <taxon>Betaproteobacteria</taxon>
        <taxon>Rhodocyclales</taxon>
        <taxon>Rhodocyclaceae</taxon>
        <taxon>Aromatoleum</taxon>
    </lineage>
</organism>
<dbReference type="InterPro" id="IPR005107">
    <property type="entry name" value="CO_DH_flav_C"/>
</dbReference>
<reference evidence="3" key="1">
    <citation type="submission" date="2019-12" db="EMBL/GenBank/DDBJ databases">
        <title>Comparative genomics gives insights into the taxonomy of the Azoarcus-Aromatoleum group and reveals separate origins of nif in the plant-associated Azoarcus and non-plant-associated Aromatoleum sub-groups.</title>
        <authorList>
            <person name="Lafos M."/>
            <person name="Maluk M."/>
            <person name="Batista M."/>
            <person name="Junghare M."/>
            <person name="Carmona M."/>
            <person name="Faoro H."/>
            <person name="Cruz L.M."/>
            <person name="Battistoni F."/>
            <person name="De Souza E."/>
            <person name="Pedrosa F."/>
            <person name="Chen W.-M."/>
            <person name="Poole P.S."/>
            <person name="Dixon R.A."/>
            <person name="James E.K."/>
        </authorList>
    </citation>
    <scope>NUCLEOTIDE SEQUENCE</scope>
    <source>
        <strain evidence="3">U120</strain>
    </source>
</reference>
<dbReference type="InterPro" id="IPR016167">
    <property type="entry name" value="FAD-bd_PCMH_sub1"/>
</dbReference>
<dbReference type="EMBL" id="WTVH01000017">
    <property type="protein sequence ID" value="NMF93697.1"/>
    <property type="molecule type" value="Genomic_DNA"/>
</dbReference>
<dbReference type="Gene3D" id="3.30.390.50">
    <property type="entry name" value="CO dehydrogenase flavoprotein, C-terminal domain"/>
    <property type="match status" value="1"/>
</dbReference>
<keyword evidence="4" id="KW-1185">Reference proteome</keyword>
<dbReference type="Gene3D" id="3.30.43.10">
    <property type="entry name" value="Uridine Diphospho-n-acetylenolpyruvylglucosamine Reductase, domain 2"/>
    <property type="match status" value="1"/>
</dbReference>
<gene>
    <name evidence="3" type="primary">hcrB</name>
    <name evidence="3" type="ORF">GO608_10200</name>
</gene>
<accession>A0ABX1N365</accession>
<dbReference type="SMART" id="SM01092">
    <property type="entry name" value="CO_deh_flav_C"/>
    <property type="match status" value="1"/>
</dbReference>
<sequence>MELMPSFRFHRPTSLAEAVGALTLDPHARLMAGGTDLLPNLRRFLARPGLLVDLTAVEGFGSIQKMADGGMRIGAGLTLDALIENDYVAADWPVLREAALTVAGPTHRVAATVGGNLCQDTRCMFFNQSEWWRASNGYCLKHDGDRCHVVVKSDRCFATYRGDLAPALMVLDAEAEVIGPEGVRRLKVAELFCDSGANHLNLHAGEILVAVIVPAAEGWCAGYDKVRVRAAIDFPIAGVAAAICRRGSRLCALRVAITGCNSAPVQISTAEFDKTDWDTATAEAVATAVRKSAEFRRTSNVSAKYRRHVLHAITVRLVERLWMQGSSLTVR</sequence>